<evidence type="ECO:0000256" key="3">
    <source>
        <dbReference type="HAMAP-Rule" id="MF_00187"/>
    </source>
</evidence>
<sequence>MSASERRHFTETLAGGGDEPVAREIAVEHPCAVEVNGLGYAVMMLTPADLEDFGYGFCLSERLIDAADDIQDVDAHETDRGTVLRVTTLPALRDRVLERVRHRVSDSSCGICGIENLEQALRTLPRLAARAAPVPPASVFRALEQMRAHQPLNRATGAVHAALACEPDGAILVAREDVGRHNAFDKLIGAMLRQSEPWGDRFALLSSRCSYELVEKAALAGCTALVTVSAPTTLALERAREAGVALISLARSDSYLIAKAPAGPSF</sequence>
<dbReference type="Gene3D" id="3.40.140.10">
    <property type="entry name" value="Cytidine Deaminase, domain 2"/>
    <property type="match status" value="1"/>
</dbReference>
<dbReference type="InterPro" id="IPR016193">
    <property type="entry name" value="Cytidine_deaminase-like"/>
</dbReference>
<dbReference type="Gene3D" id="3.10.20.10">
    <property type="match status" value="1"/>
</dbReference>
<dbReference type="NCBIfam" id="TIGR00129">
    <property type="entry name" value="fdhD_narQ"/>
    <property type="match status" value="1"/>
</dbReference>
<dbReference type="EMBL" id="JBHUDY010000001">
    <property type="protein sequence ID" value="MFD1611842.1"/>
    <property type="molecule type" value="Genomic_DNA"/>
</dbReference>
<name>A0ABW4I2Y7_9SPHN</name>
<keyword evidence="1 3" id="KW-0963">Cytoplasm</keyword>
<keyword evidence="2 3" id="KW-0501">Molybdenum cofactor biosynthesis</keyword>
<dbReference type="Proteomes" id="UP001597115">
    <property type="component" value="Unassembled WGS sequence"/>
</dbReference>
<comment type="caution">
    <text evidence="4">The sequence shown here is derived from an EMBL/GenBank/DDBJ whole genome shotgun (WGS) entry which is preliminary data.</text>
</comment>
<keyword evidence="5" id="KW-1185">Reference proteome</keyword>
<evidence type="ECO:0000256" key="1">
    <source>
        <dbReference type="ARBA" id="ARBA00022490"/>
    </source>
</evidence>
<accession>A0ABW4I2Y7</accession>
<protein>
    <recommendedName>
        <fullName evidence="3">Sulfur carrier protein FdhD</fullName>
    </recommendedName>
</protein>
<comment type="similarity">
    <text evidence="3">Belongs to the FdhD family.</text>
</comment>
<dbReference type="RefSeq" id="WP_380888417.1">
    <property type="nucleotide sequence ID" value="NZ_JBHUDY010000001.1"/>
</dbReference>
<dbReference type="Pfam" id="PF02634">
    <property type="entry name" value="FdhD-NarQ"/>
    <property type="match status" value="1"/>
</dbReference>
<dbReference type="HAMAP" id="MF_00187">
    <property type="entry name" value="FdhD"/>
    <property type="match status" value="1"/>
</dbReference>
<dbReference type="PIRSF" id="PIRSF015626">
    <property type="entry name" value="FdhD"/>
    <property type="match status" value="1"/>
</dbReference>
<comment type="subcellular location">
    <subcellularLocation>
        <location evidence="3">Cytoplasm</location>
    </subcellularLocation>
</comment>
<dbReference type="PANTHER" id="PTHR30592">
    <property type="entry name" value="FORMATE DEHYDROGENASE"/>
    <property type="match status" value="1"/>
</dbReference>
<evidence type="ECO:0000256" key="2">
    <source>
        <dbReference type="ARBA" id="ARBA00023150"/>
    </source>
</evidence>
<evidence type="ECO:0000313" key="5">
    <source>
        <dbReference type="Proteomes" id="UP001597115"/>
    </source>
</evidence>
<proteinExistence type="inferred from homology"/>
<organism evidence="4 5">
    <name type="scientific">Sphingomonas tabacisoli</name>
    <dbReference type="NCBI Taxonomy" id="2249466"/>
    <lineage>
        <taxon>Bacteria</taxon>
        <taxon>Pseudomonadati</taxon>
        <taxon>Pseudomonadota</taxon>
        <taxon>Alphaproteobacteria</taxon>
        <taxon>Sphingomonadales</taxon>
        <taxon>Sphingomonadaceae</taxon>
        <taxon>Sphingomonas</taxon>
    </lineage>
</organism>
<evidence type="ECO:0000313" key="4">
    <source>
        <dbReference type="EMBL" id="MFD1611842.1"/>
    </source>
</evidence>
<comment type="caution">
    <text evidence="3">Lacks conserved residue(s) required for the propagation of feature annotation.</text>
</comment>
<dbReference type="PANTHER" id="PTHR30592:SF1">
    <property type="entry name" value="SULFUR CARRIER PROTEIN FDHD"/>
    <property type="match status" value="1"/>
</dbReference>
<feature type="active site" description="Cysteine persulfide intermediate" evidence="3">
    <location>
        <position position="109"/>
    </location>
</feature>
<dbReference type="InterPro" id="IPR003786">
    <property type="entry name" value="FdhD"/>
</dbReference>
<dbReference type="SUPFAM" id="SSF53927">
    <property type="entry name" value="Cytidine deaminase-like"/>
    <property type="match status" value="1"/>
</dbReference>
<gene>
    <name evidence="3 4" type="primary">fdhD</name>
    <name evidence="4" type="ORF">ACFSCW_08520</name>
</gene>
<reference evidence="5" key="1">
    <citation type="journal article" date="2019" name="Int. J. Syst. Evol. Microbiol.">
        <title>The Global Catalogue of Microorganisms (GCM) 10K type strain sequencing project: providing services to taxonomists for standard genome sequencing and annotation.</title>
        <authorList>
            <consortium name="The Broad Institute Genomics Platform"/>
            <consortium name="The Broad Institute Genome Sequencing Center for Infectious Disease"/>
            <person name="Wu L."/>
            <person name="Ma J."/>
        </authorList>
    </citation>
    <scope>NUCLEOTIDE SEQUENCE [LARGE SCALE GENOMIC DNA]</scope>
    <source>
        <strain evidence="5">CGMCC 1.16275</strain>
    </source>
</reference>
<comment type="function">
    <text evidence="3">Required for formate dehydrogenase (FDH) activity. Acts as a sulfur carrier protein that transfers sulfur from IscS to the molybdenum cofactor prior to its insertion into FDH.</text>
</comment>